<dbReference type="PANTHER" id="PTHR44196:SF1">
    <property type="entry name" value="DEHYDROGENASE_REDUCTASE SDR FAMILY MEMBER 7B"/>
    <property type="match status" value="1"/>
</dbReference>
<comment type="similarity">
    <text evidence="1 3">Belongs to the short-chain dehydrogenases/reductases (SDR) family.</text>
</comment>
<dbReference type="GO" id="GO:0016491">
    <property type="term" value="F:oxidoreductase activity"/>
    <property type="evidence" value="ECO:0007669"/>
    <property type="project" value="UniProtKB-KW"/>
</dbReference>
<evidence type="ECO:0000313" key="4">
    <source>
        <dbReference type="EMBL" id="CAK0785898.1"/>
    </source>
</evidence>
<keyword evidence="2" id="KW-0560">Oxidoreductase</keyword>
<evidence type="ECO:0000256" key="1">
    <source>
        <dbReference type="ARBA" id="ARBA00006484"/>
    </source>
</evidence>
<organism evidence="4 5">
    <name type="scientific">Coccomyxa viridis</name>
    <dbReference type="NCBI Taxonomy" id="1274662"/>
    <lineage>
        <taxon>Eukaryota</taxon>
        <taxon>Viridiplantae</taxon>
        <taxon>Chlorophyta</taxon>
        <taxon>core chlorophytes</taxon>
        <taxon>Trebouxiophyceae</taxon>
        <taxon>Trebouxiophyceae incertae sedis</taxon>
        <taxon>Coccomyxaceae</taxon>
        <taxon>Coccomyxa</taxon>
    </lineage>
</organism>
<dbReference type="PRINTS" id="PR00080">
    <property type="entry name" value="SDRFAMILY"/>
</dbReference>
<dbReference type="SUPFAM" id="SSF51735">
    <property type="entry name" value="NAD(P)-binding Rossmann-fold domains"/>
    <property type="match status" value="1"/>
</dbReference>
<dbReference type="InterPro" id="IPR002347">
    <property type="entry name" value="SDR_fam"/>
</dbReference>
<dbReference type="InterPro" id="IPR036291">
    <property type="entry name" value="NAD(P)-bd_dom_sf"/>
</dbReference>
<gene>
    <name evidence="4" type="ORF">CVIRNUC_009111</name>
</gene>
<dbReference type="PRINTS" id="PR00081">
    <property type="entry name" value="GDHRDH"/>
</dbReference>
<dbReference type="PANTHER" id="PTHR44196">
    <property type="entry name" value="DEHYDROGENASE/REDUCTASE SDR FAMILY MEMBER 7B"/>
    <property type="match status" value="1"/>
</dbReference>
<dbReference type="Proteomes" id="UP001314263">
    <property type="component" value="Unassembled WGS sequence"/>
</dbReference>
<name>A0AAV1IEZ2_9CHLO</name>
<evidence type="ECO:0000313" key="5">
    <source>
        <dbReference type="Proteomes" id="UP001314263"/>
    </source>
</evidence>
<evidence type="ECO:0000256" key="2">
    <source>
        <dbReference type="ARBA" id="ARBA00023002"/>
    </source>
</evidence>
<accession>A0AAV1IEZ2</accession>
<dbReference type="Gene3D" id="3.40.50.720">
    <property type="entry name" value="NAD(P)-binding Rossmann-like Domain"/>
    <property type="match status" value="1"/>
</dbReference>
<sequence length="339" mass="36901">MRLLSATTRSVASLGLGAKRQLASHHHHTVAKALTSTSSAVLSRRRRLSTSLRVFAVSPEGSFSAKGYSSAEAAEYEDMQKPSAFLSGKWTLVTGSSRGIGLAVAEAFSREGAKVIITCEEGQKEDLQKAEESCKKYGAAEVKSIIADLTDAKEAQRLGEEALRISGGHVDCLVNNAGVYYPMSLEEGPNKGQGPLDGDPDDWDKQTQINLKSPMRLTRLLLPGMKEKGEGYIVNVCSIEALFPYPSAPAYSATKWGLRGWSKAVYAALKTEKIKVLTVNPAQTSTPMTWSRPDAEYLPDKMIQPDEIAEAIMMTFKLGPNVFIEEITVETAEKPKKEK</sequence>
<proteinExistence type="inferred from homology"/>
<dbReference type="Pfam" id="PF00106">
    <property type="entry name" value="adh_short"/>
    <property type="match status" value="1"/>
</dbReference>
<dbReference type="GO" id="GO:0016020">
    <property type="term" value="C:membrane"/>
    <property type="evidence" value="ECO:0007669"/>
    <property type="project" value="TreeGrafter"/>
</dbReference>
<protein>
    <submittedName>
        <fullName evidence="4">Uncharacterized protein</fullName>
    </submittedName>
</protein>
<evidence type="ECO:0000256" key="3">
    <source>
        <dbReference type="RuleBase" id="RU000363"/>
    </source>
</evidence>
<reference evidence="4 5" key="1">
    <citation type="submission" date="2023-10" db="EMBL/GenBank/DDBJ databases">
        <authorList>
            <person name="Maclean D."/>
            <person name="Macfadyen A."/>
        </authorList>
    </citation>
    <scope>NUCLEOTIDE SEQUENCE [LARGE SCALE GENOMIC DNA]</scope>
</reference>
<keyword evidence="5" id="KW-1185">Reference proteome</keyword>
<dbReference type="CDD" id="cd05233">
    <property type="entry name" value="SDR_c"/>
    <property type="match status" value="1"/>
</dbReference>
<dbReference type="AlphaFoldDB" id="A0AAV1IEZ2"/>
<dbReference type="EMBL" id="CAUYUE010000013">
    <property type="protein sequence ID" value="CAK0785898.1"/>
    <property type="molecule type" value="Genomic_DNA"/>
</dbReference>
<comment type="caution">
    <text evidence="4">The sequence shown here is derived from an EMBL/GenBank/DDBJ whole genome shotgun (WGS) entry which is preliminary data.</text>
</comment>